<dbReference type="OrthoDB" id="5427732at2759"/>
<feature type="region of interest" description="Disordered" evidence="1">
    <location>
        <begin position="153"/>
        <end position="255"/>
    </location>
</feature>
<reference evidence="4" key="3">
    <citation type="submission" date="2025-08" db="UniProtKB">
        <authorList>
            <consortium name="RefSeq"/>
        </authorList>
    </citation>
    <scope>IDENTIFICATION</scope>
    <source>
        <strain evidence="4">NI907</strain>
    </source>
</reference>
<accession>A0A6P8BI32</accession>
<evidence type="ECO:0000313" key="4">
    <source>
        <dbReference type="RefSeq" id="XP_030986709.1"/>
    </source>
</evidence>
<reference evidence="4" key="1">
    <citation type="journal article" date="2019" name="Mol. Biol. Evol.">
        <title>Blast fungal genomes show frequent chromosomal changes, gene gains and losses, and effector gene turnover.</title>
        <authorList>
            <person name="Gomez Luciano L.B."/>
            <person name="Jason Tsai I."/>
            <person name="Chuma I."/>
            <person name="Tosa Y."/>
            <person name="Chen Y.H."/>
            <person name="Li J.Y."/>
            <person name="Li M.Y."/>
            <person name="Jade Lu M.Y."/>
            <person name="Nakayashiki H."/>
            <person name="Li W.H."/>
        </authorList>
    </citation>
    <scope>NUCLEOTIDE SEQUENCE</scope>
    <source>
        <strain evidence="4">NI907</strain>
    </source>
</reference>
<gene>
    <name evidence="4" type="ORF">PgNI_01519</name>
</gene>
<feature type="compositionally biased region" description="Polar residues" evidence="1">
    <location>
        <begin position="25"/>
        <end position="34"/>
    </location>
</feature>
<feature type="compositionally biased region" description="Low complexity" evidence="1">
    <location>
        <begin position="161"/>
        <end position="255"/>
    </location>
</feature>
<feature type="transmembrane region" description="Helical" evidence="2">
    <location>
        <begin position="47"/>
        <end position="65"/>
    </location>
</feature>
<evidence type="ECO:0000256" key="2">
    <source>
        <dbReference type="SAM" id="Phobius"/>
    </source>
</evidence>
<keyword evidence="2" id="KW-0812">Transmembrane</keyword>
<evidence type="ECO:0000256" key="1">
    <source>
        <dbReference type="SAM" id="MobiDB-lite"/>
    </source>
</evidence>
<reference evidence="4" key="2">
    <citation type="submission" date="2019-10" db="EMBL/GenBank/DDBJ databases">
        <authorList>
            <consortium name="NCBI Genome Project"/>
        </authorList>
    </citation>
    <scope>NUCLEOTIDE SEQUENCE</scope>
    <source>
        <strain evidence="4">NI907</strain>
    </source>
</reference>
<dbReference type="GeneID" id="41956504"/>
<proteinExistence type="predicted"/>
<organism evidence="3 4">
    <name type="scientific">Pyricularia grisea</name>
    <name type="common">Crabgrass-specific blast fungus</name>
    <name type="synonym">Magnaporthe grisea</name>
    <dbReference type="NCBI Taxonomy" id="148305"/>
    <lineage>
        <taxon>Eukaryota</taxon>
        <taxon>Fungi</taxon>
        <taxon>Dikarya</taxon>
        <taxon>Ascomycota</taxon>
        <taxon>Pezizomycotina</taxon>
        <taxon>Sordariomycetes</taxon>
        <taxon>Sordariomycetidae</taxon>
        <taxon>Magnaporthales</taxon>
        <taxon>Pyriculariaceae</taxon>
        <taxon>Pyricularia</taxon>
    </lineage>
</organism>
<keyword evidence="2" id="KW-1133">Transmembrane helix</keyword>
<keyword evidence="2" id="KW-0472">Membrane</keyword>
<evidence type="ECO:0000313" key="3">
    <source>
        <dbReference type="Proteomes" id="UP000515153"/>
    </source>
</evidence>
<dbReference type="Proteomes" id="UP000515153">
    <property type="component" value="Unplaced"/>
</dbReference>
<dbReference type="AlphaFoldDB" id="A0A6P8BI32"/>
<name>A0A6P8BI32_PYRGI</name>
<dbReference type="RefSeq" id="XP_030986709.1">
    <property type="nucleotide sequence ID" value="XM_031121590.1"/>
</dbReference>
<sequence>MDAPQLEAGLPTANQEKQSLAAAYSPSTPHNGPQPQHRRKMQSSRRVIFAILALVLVTLGVASAVPARSWRHGPCDAQEVEGVRVQAEGGNEESGSFPCLLNAVSSEALHDVLHRYFPNRFKDGIYESDKNAMEAVHREDASLATSLVKIAKRQGGGGNNTTSAAPTTPQSTTPTTRPASTTPTTTPAETTPTSQSPTTGPASTTPSTRQTTSSTSPPTTSAEPTTSQGTTTPTSTSSTTRVRSSRPVTSTFTSTASNGGLVIVTQTSYVDADPGEATSTNPGGSLQTNAAMPRTRNVAVEAFAGVLLGGLILV</sequence>
<feature type="region of interest" description="Disordered" evidence="1">
    <location>
        <begin position="18"/>
        <end position="41"/>
    </location>
</feature>
<protein>
    <submittedName>
        <fullName evidence="4">Uncharacterized protein</fullName>
    </submittedName>
</protein>
<dbReference type="KEGG" id="pgri:PgNI_01519"/>
<keyword evidence="3" id="KW-1185">Reference proteome</keyword>